<protein>
    <submittedName>
        <fullName evidence="2">Uncharacterized protein</fullName>
    </submittedName>
</protein>
<dbReference type="OrthoDB" id="10664601at2759"/>
<dbReference type="AlphaFoldDB" id="A0A8J5XDZ1"/>
<comment type="caution">
    <text evidence="2">The sequence shown here is derived from an EMBL/GenBank/DDBJ whole genome shotgun (WGS) entry which is preliminary data.</text>
</comment>
<evidence type="ECO:0000313" key="3">
    <source>
        <dbReference type="Proteomes" id="UP000751190"/>
    </source>
</evidence>
<feature type="transmembrane region" description="Helical" evidence="1">
    <location>
        <begin position="40"/>
        <end position="62"/>
    </location>
</feature>
<keyword evidence="3" id="KW-1185">Reference proteome</keyword>
<dbReference type="Proteomes" id="UP000751190">
    <property type="component" value="Unassembled WGS sequence"/>
</dbReference>
<feature type="transmembrane region" description="Helical" evidence="1">
    <location>
        <begin position="74"/>
        <end position="96"/>
    </location>
</feature>
<accession>A0A8J5XDZ1</accession>
<reference evidence="2" key="1">
    <citation type="submission" date="2021-05" db="EMBL/GenBank/DDBJ databases">
        <title>The genome of the haptophyte Pavlova lutheri (Diacronema luteri, Pavlovales) - a model for lipid biosynthesis in eukaryotic algae.</title>
        <authorList>
            <person name="Hulatt C.J."/>
            <person name="Posewitz M.C."/>
        </authorList>
    </citation>
    <scope>NUCLEOTIDE SEQUENCE</scope>
    <source>
        <strain evidence="2">NIVA-4/92</strain>
    </source>
</reference>
<feature type="transmembrane region" description="Helical" evidence="1">
    <location>
        <begin position="232"/>
        <end position="255"/>
    </location>
</feature>
<feature type="transmembrane region" description="Helical" evidence="1">
    <location>
        <begin position="116"/>
        <end position="138"/>
    </location>
</feature>
<sequence>MSDTLVEVVLCATIIWSCYHADVVLTPAEAASAAHHRSHVLNVSSAALAAFSSAASILLVLGERRTDSQRARRASMLVMPAVVALGLIGALLGGLGADLGLLLLPCCQGVLPLQRLANSACAVASAAALGALRILTLFRWREQARMPLLGTPVSGDAAGGGDASSADATSPIARADAQAVGTKRRAPPLPRMTVPLWIVVEWSLTVGAIRTNSLGSVICSDFLQSCAGGHNFLFDFCVFVAWPVGSLVAATMVLANQLGRRGGCAPCQGKCERTTVLGIARGQVVLAVAQLAVVSANEVLGSSAAFVTQGAQLQLGPGIGALGLHVALALVRLRWTALAIASMEML</sequence>
<name>A0A8J5XDZ1_DIALT</name>
<keyword evidence="1" id="KW-0812">Transmembrane</keyword>
<keyword evidence="1" id="KW-1133">Transmembrane helix</keyword>
<dbReference type="EMBL" id="JAGTXO010000011">
    <property type="protein sequence ID" value="KAG8465093.1"/>
    <property type="molecule type" value="Genomic_DNA"/>
</dbReference>
<keyword evidence="1" id="KW-0472">Membrane</keyword>
<organism evidence="2 3">
    <name type="scientific">Diacronema lutheri</name>
    <name type="common">Unicellular marine alga</name>
    <name type="synonym">Monochrysis lutheri</name>
    <dbReference type="NCBI Taxonomy" id="2081491"/>
    <lineage>
        <taxon>Eukaryota</taxon>
        <taxon>Haptista</taxon>
        <taxon>Haptophyta</taxon>
        <taxon>Pavlovophyceae</taxon>
        <taxon>Pavlovales</taxon>
        <taxon>Pavlovaceae</taxon>
        <taxon>Diacronema</taxon>
    </lineage>
</organism>
<proteinExistence type="predicted"/>
<evidence type="ECO:0000256" key="1">
    <source>
        <dbReference type="SAM" id="Phobius"/>
    </source>
</evidence>
<evidence type="ECO:0000313" key="2">
    <source>
        <dbReference type="EMBL" id="KAG8465093.1"/>
    </source>
</evidence>
<gene>
    <name evidence="2" type="ORF">KFE25_012456</name>
</gene>